<comment type="subcellular location">
    <subcellularLocation>
        <location evidence="1">Membrane</location>
        <topology evidence="1">Multi-pass membrane protein</topology>
    </subcellularLocation>
</comment>
<dbReference type="GO" id="GO:0016020">
    <property type="term" value="C:membrane"/>
    <property type="evidence" value="ECO:0007669"/>
    <property type="project" value="UniProtKB-SubCell"/>
</dbReference>
<evidence type="ECO:0000256" key="6">
    <source>
        <dbReference type="ARBA" id="ARBA00022989"/>
    </source>
</evidence>
<evidence type="ECO:0000256" key="7">
    <source>
        <dbReference type="ARBA" id="ARBA00023136"/>
    </source>
</evidence>
<evidence type="ECO:0000256" key="4">
    <source>
        <dbReference type="ARBA" id="ARBA00022692"/>
    </source>
</evidence>
<evidence type="ECO:0000256" key="5">
    <source>
        <dbReference type="ARBA" id="ARBA00022748"/>
    </source>
</evidence>
<dbReference type="Proteomes" id="UP001140949">
    <property type="component" value="Unassembled WGS sequence"/>
</dbReference>
<dbReference type="EMBL" id="JANAVB010034417">
    <property type="protein sequence ID" value="KAJ6806929.1"/>
    <property type="molecule type" value="Genomic_DNA"/>
</dbReference>
<keyword evidence="6" id="KW-1133">Transmembrane helix</keyword>
<dbReference type="AlphaFoldDB" id="A0AAX6ESX8"/>
<dbReference type="PANTHER" id="PTHR30070:SF1">
    <property type="entry name" value="CYTOCHROME C BIOGENESIS B-RELATED"/>
    <property type="match status" value="1"/>
</dbReference>
<keyword evidence="7" id="KW-0472">Membrane</keyword>
<keyword evidence="4" id="KW-0812">Transmembrane</keyword>
<evidence type="ECO:0000256" key="3">
    <source>
        <dbReference type="ARBA" id="ARBA00022448"/>
    </source>
</evidence>
<reference evidence="8" key="2">
    <citation type="submission" date="2023-04" db="EMBL/GenBank/DDBJ databases">
        <authorList>
            <person name="Bruccoleri R.E."/>
            <person name="Oakeley E.J."/>
            <person name="Faust A.-M."/>
            <person name="Dessus-Babus S."/>
            <person name="Altorfer M."/>
            <person name="Burckhardt D."/>
            <person name="Oertli M."/>
            <person name="Naumann U."/>
            <person name="Petersen F."/>
            <person name="Wong J."/>
        </authorList>
    </citation>
    <scope>NUCLEOTIDE SEQUENCE</scope>
    <source>
        <strain evidence="8">GSM-AAB239-AS_SAM_17_03QT</strain>
        <tissue evidence="8">Leaf</tissue>
    </source>
</reference>
<comment type="similarity">
    <text evidence="2">Belongs to the CcmB/CycW/HelB family.</text>
</comment>
<sequence length="80" mass="9424">MSFPFRSDSDPSVVPFLPEPFPRNEKEDGTLKLYYLSAYCLPKILLLQLVGHRVIQISRVFRGFLCYDFRTNLIDPEWIN</sequence>
<comment type="caution">
    <text evidence="8">The sequence shown here is derived from an EMBL/GenBank/DDBJ whole genome shotgun (WGS) entry which is preliminary data.</text>
</comment>
<reference evidence="8" key="1">
    <citation type="journal article" date="2023" name="GigaByte">
        <title>Genome assembly of the bearded iris, Iris pallida Lam.</title>
        <authorList>
            <person name="Bruccoleri R.E."/>
            <person name="Oakeley E.J."/>
            <person name="Faust A.M.E."/>
            <person name="Altorfer M."/>
            <person name="Dessus-Babus S."/>
            <person name="Burckhardt D."/>
            <person name="Oertli M."/>
            <person name="Naumann U."/>
            <person name="Petersen F."/>
            <person name="Wong J."/>
        </authorList>
    </citation>
    <scope>NUCLEOTIDE SEQUENCE</scope>
    <source>
        <strain evidence="8">GSM-AAB239-AS_SAM_17_03QT</strain>
    </source>
</reference>
<dbReference type="InterPro" id="IPR003544">
    <property type="entry name" value="Cyt_c_biogenesis_CcmB"/>
</dbReference>
<keyword evidence="9" id="KW-1185">Reference proteome</keyword>
<dbReference type="GO" id="GO:1903607">
    <property type="term" value="P:cytochrome c biosynthetic process"/>
    <property type="evidence" value="ECO:0007669"/>
    <property type="project" value="TreeGrafter"/>
</dbReference>
<evidence type="ECO:0000256" key="1">
    <source>
        <dbReference type="ARBA" id="ARBA00004141"/>
    </source>
</evidence>
<accession>A0AAX6ESX8</accession>
<evidence type="ECO:0000256" key="2">
    <source>
        <dbReference type="ARBA" id="ARBA00010544"/>
    </source>
</evidence>
<dbReference type="GO" id="GO:0015232">
    <property type="term" value="F:heme transmembrane transporter activity"/>
    <property type="evidence" value="ECO:0007669"/>
    <property type="project" value="InterPro"/>
</dbReference>
<dbReference type="PANTHER" id="PTHR30070">
    <property type="entry name" value="HEME EXPORTER PROTEIN B"/>
    <property type="match status" value="1"/>
</dbReference>
<organism evidence="8 9">
    <name type="scientific">Iris pallida</name>
    <name type="common">Sweet iris</name>
    <dbReference type="NCBI Taxonomy" id="29817"/>
    <lineage>
        <taxon>Eukaryota</taxon>
        <taxon>Viridiplantae</taxon>
        <taxon>Streptophyta</taxon>
        <taxon>Embryophyta</taxon>
        <taxon>Tracheophyta</taxon>
        <taxon>Spermatophyta</taxon>
        <taxon>Magnoliopsida</taxon>
        <taxon>Liliopsida</taxon>
        <taxon>Asparagales</taxon>
        <taxon>Iridaceae</taxon>
        <taxon>Iridoideae</taxon>
        <taxon>Irideae</taxon>
        <taxon>Iris</taxon>
    </lineage>
</organism>
<name>A0AAX6ESX8_IRIPA</name>
<keyword evidence="5" id="KW-0201">Cytochrome c-type biogenesis</keyword>
<gene>
    <name evidence="8" type="ORF">M6B38_106290</name>
</gene>
<proteinExistence type="inferred from homology"/>
<keyword evidence="3" id="KW-0813">Transport</keyword>
<evidence type="ECO:0000313" key="9">
    <source>
        <dbReference type="Proteomes" id="UP001140949"/>
    </source>
</evidence>
<protein>
    <submittedName>
        <fullName evidence="8">Cytochrome c biogenesis B (Mitochondrion)</fullName>
    </submittedName>
</protein>
<dbReference type="GO" id="GO:0017004">
    <property type="term" value="P:cytochrome complex assembly"/>
    <property type="evidence" value="ECO:0007669"/>
    <property type="project" value="UniProtKB-KW"/>
</dbReference>
<evidence type="ECO:0000313" key="8">
    <source>
        <dbReference type="EMBL" id="KAJ6806929.1"/>
    </source>
</evidence>